<sequence length="181" mass="20487">MPSATDRNQQRGQPSSYSGRGGSAAFIREHRSKGPSKMPVLPRIRMSRWKHRRCVVYGCEGDSNGITTHRVPQDAKLRHMWLQRIGVLSSALKTDIYVCRRHFSSDDYVRNPEVMRAVGFHAFHRKYVLKRGAVPSLNLPTDPARERYTWAALKIVAQFLAAAERELLVELRFATAAAAAL</sequence>
<dbReference type="Proteomes" id="UP000821845">
    <property type="component" value="Chromosome 6"/>
</dbReference>
<dbReference type="EMBL" id="CM023486">
    <property type="protein sequence ID" value="KAH6928299.1"/>
    <property type="molecule type" value="Genomic_DNA"/>
</dbReference>
<organism evidence="1 2">
    <name type="scientific">Hyalomma asiaticum</name>
    <name type="common">Tick</name>
    <dbReference type="NCBI Taxonomy" id="266040"/>
    <lineage>
        <taxon>Eukaryota</taxon>
        <taxon>Metazoa</taxon>
        <taxon>Ecdysozoa</taxon>
        <taxon>Arthropoda</taxon>
        <taxon>Chelicerata</taxon>
        <taxon>Arachnida</taxon>
        <taxon>Acari</taxon>
        <taxon>Parasitiformes</taxon>
        <taxon>Ixodida</taxon>
        <taxon>Ixodoidea</taxon>
        <taxon>Ixodidae</taxon>
        <taxon>Hyalomminae</taxon>
        <taxon>Hyalomma</taxon>
    </lineage>
</organism>
<keyword evidence="2" id="KW-1185">Reference proteome</keyword>
<accession>A0ACB7S6B7</accession>
<name>A0ACB7S6B7_HYAAI</name>
<comment type="caution">
    <text evidence="1">The sequence shown here is derived from an EMBL/GenBank/DDBJ whole genome shotgun (WGS) entry which is preliminary data.</text>
</comment>
<gene>
    <name evidence="1" type="ORF">HPB50_014063</name>
</gene>
<evidence type="ECO:0000313" key="2">
    <source>
        <dbReference type="Proteomes" id="UP000821845"/>
    </source>
</evidence>
<evidence type="ECO:0000313" key="1">
    <source>
        <dbReference type="EMBL" id="KAH6928299.1"/>
    </source>
</evidence>
<protein>
    <submittedName>
        <fullName evidence="1">Uncharacterized protein</fullName>
    </submittedName>
</protein>
<reference evidence="1" key="1">
    <citation type="submission" date="2020-05" db="EMBL/GenBank/DDBJ databases">
        <title>Large-scale comparative analyses of tick genomes elucidate their genetic diversity and vector capacities.</title>
        <authorList>
            <person name="Jia N."/>
            <person name="Wang J."/>
            <person name="Shi W."/>
            <person name="Du L."/>
            <person name="Sun Y."/>
            <person name="Zhan W."/>
            <person name="Jiang J."/>
            <person name="Wang Q."/>
            <person name="Zhang B."/>
            <person name="Ji P."/>
            <person name="Sakyi L.B."/>
            <person name="Cui X."/>
            <person name="Yuan T."/>
            <person name="Jiang B."/>
            <person name="Yang W."/>
            <person name="Lam T.T.-Y."/>
            <person name="Chang Q."/>
            <person name="Ding S."/>
            <person name="Wang X."/>
            <person name="Zhu J."/>
            <person name="Ruan X."/>
            <person name="Zhao L."/>
            <person name="Wei J."/>
            <person name="Que T."/>
            <person name="Du C."/>
            <person name="Cheng J."/>
            <person name="Dai P."/>
            <person name="Han X."/>
            <person name="Huang E."/>
            <person name="Gao Y."/>
            <person name="Liu J."/>
            <person name="Shao H."/>
            <person name="Ye R."/>
            <person name="Li L."/>
            <person name="Wei W."/>
            <person name="Wang X."/>
            <person name="Wang C."/>
            <person name="Yang T."/>
            <person name="Huo Q."/>
            <person name="Li W."/>
            <person name="Guo W."/>
            <person name="Chen H."/>
            <person name="Zhou L."/>
            <person name="Ni X."/>
            <person name="Tian J."/>
            <person name="Zhou Y."/>
            <person name="Sheng Y."/>
            <person name="Liu T."/>
            <person name="Pan Y."/>
            <person name="Xia L."/>
            <person name="Li J."/>
            <person name="Zhao F."/>
            <person name="Cao W."/>
        </authorList>
    </citation>
    <scope>NUCLEOTIDE SEQUENCE</scope>
    <source>
        <strain evidence="1">Hyas-2018</strain>
    </source>
</reference>
<proteinExistence type="predicted"/>